<reference evidence="2" key="1">
    <citation type="journal article" date="2023" name="Nat. Plants">
        <title>Single-cell RNA sequencing provides a high-resolution roadmap for understanding the multicellular compartmentation of specialized metabolism.</title>
        <authorList>
            <person name="Sun S."/>
            <person name="Shen X."/>
            <person name="Li Y."/>
            <person name="Li Y."/>
            <person name="Wang S."/>
            <person name="Li R."/>
            <person name="Zhang H."/>
            <person name="Shen G."/>
            <person name="Guo B."/>
            <person name="Wei J."/>
            <person name="Xu J."/>
            <person name="St-Pierre B."/>
            <person name="Chen S."/>
            <person name="Sun C."/>
        </authorList>
    </citation>
    <scope>NUCLEOTIDE SEQUENCE [LARGE SCALE GENOMIC DNA]</scope>
</reference>
<accession>A0ACC0A658</accession>
<comment type="caution">
    <text evidence="1">The sequence shown here is derived from an EMBL/GenBank/DDBJ whole genome shotgun (WGS) entry which is preliminary data.</text>
</comment>
<dbReference type="Proteomes" id="UP001060085">
    <property type="component" value="Linkage Group LG06"/>
</dbReference>
<name>A0ACC0A658_CATRO</name>
<dbReference type="EMBL" id="CM044706">
    <property type="protein sequence ID" value="KAI5656382.1"/>
    <property type="molecule type" value="Genomic_DNA"/>
</dbReference>
<sequence>MAYAKNNFRLVSSSPFISCGLFTLFAAFSAVFASYTNETDRQALVDIKNQIQGDPFQALSSWNDSVHFCNWNGVICGQKHQRVTVLNISALKLVGSLSPSIGNLSFLKEINIQDNFFQGLIPEEIGRLFRIQYLRFANNSFEGGFPQNLTLCLELQIIDFRGNKLKGELPDDLGRLSKLYALSLSRNNFSGNIPPSLGNISSLQILSISRNNLTGDFPSELGQLFNLKTLELSSNKLSGRVPHQLYNISSIQIISITNNLLTGSFPPTLGLTLPKLTSFLADLNNFYGSIPPTLANASGLIKISIGDNWLTGPIPLNLGSLQQLQVLHFGHNPLGTDRANHISFISTLTNCTNLQILSLSRIWIGGVIPNAIGNLSTKLTSLWLNDNHITGNLPVEIGNLVSLEYLDLRNNTLSGNIPDSIGKLTKLQELYPSENYFTGEIPPSIGNISGLQILVLEQNMLTGSLPISLSNCSNLQQLILSQNLLTGSLPRQIFSLSSLTLGLLLAKNQFTGSLPSEVGNLKSLVSLDISENRLSGEIPISIGGCEMLQFLRLEDNSLGGAIPSSLGQLKSIQVMDLSSNNFSGQIPASLGKLNLLRNLNLSFNMLDGEVPKDGVFTNISIFSVTGNENLCGGVEALNLTKCHKAPGKQKKLSTPVIVVLAISIPVAVLSIIACFYVIFRIRSSKPPPPCSSVSEKQSLKVTYAQIFHSTNGFSSENLIGEGKYGCVYKGILEPEERLIAVKVLKLQQHGAHKSFLAECEALRNIRHRNLVKIITSCSSLDFKGNDFKALLFEYVPNGSLETWIHPNSPEHHYLKKLNLFQRLNIAIDIASALDYLHNHCETPIIHCDLKPSNILLGDDHCALVSDFGLAKILSAVDGKFYHRHSSSTGIRGTVGYVAPEYGMGGEVSAQGDIYSYGILLLEMFTGKRPTHSMFTESFSLHSYAGRALPHQVLEIVDPQIFLEEEENKGEKVNQTRKGNRASIEECCKSVLSIGVSCSAEIQKERMDIRDVISELSSIKNEFLSLEKGTKDREVEKYGE</sequence>
<evidence type="ECO:0000313" key="2">
    <source>
        <dbReference type="Proteomes" id="UP001060085"/>
    </source>
</evidence>
<proteinExistence type="predicted"/>
<protein>
    <submittedName>
        <fullName evidence="1">Uncharacterized protein</fullName>
    </submittedName>
</protein>
<keyword evidence="2" id="KW-1185">Reference proteome</keyword>
<evidence type="ECO:0000313" key="1">
    <source>
        <dbReference type="EMBL" id="KAI5656382.1"/>
    </source>
</evidence>
<organism evidence="1 2">
    <name type="scientific">Catharanthus roseus</name>
    <name type="common">Madagascar periwinkle</name>
    <name type="synonym">Vinca rosea</name>
    <dbReference type="NCBI Taxonomy" id="4058"/>
    <lineage>
        <taxon>Eukaryota</taxon>
        <taxon>Viridiplantae</taxon>
        <taxon>Streptophyta</taxon>
        <taxon>Embryophyta</taxon>
        <taxon>Tracheophyta</taxon>
        <taxon>Spermatophyta</taxon>
        <taxon>Magnoliopsida</taxon>
        <taxon>eudicotyledons</taxon>
        <taxon>Gunneridae</taxon>
        <taxon>Pentapetalae</taxon>
        <taxon>asterids</taxon>
        <taxon>lamiids</taxon>
        <taxon>Gentianales</taxon>
        <taxon>Apocynaceae</taxon>
        <taxon>Rauvolfioideae</taxon>
        <taxon>Vinceae</taxon>
        <taxon>Catharanthinae</taxon>
        <taxon>Catharanthus</taxon>
    </lineage>
</organism>
<gene>
    <name evidence="1" type="ORF">M9H77_25175</name>
</gene>